<dbReference type="GO" id="GO:0046933">
    <property type="term" value="F:proton-transporting ATP synthase activity, rotational mechanism"/>
    <property type="evidence" value="ECO:0007669"/>
    <property type="project" value="UniProtKB-UniRule"/>
</dbReference>
<evidence type="ECO:0000256" key="8">
    <source>
        <dbReference type="ARBA" id="ARBA00023196"/>
    </source>
</evidence>
<keyword evidence="5 10" id="KW-0375">Hydrogen ion transport</keyword>
<dbReference type="GO" id="GO:0042777">
    <property type="term" value="P:proton motive force-driven plasma membrane ATP synthesis"/>
    <property type="evidence" value="ECO:0007669"/>
    <property type="project" value="UniProtKB-UniRule"/>
</dbReference>
<accession>A0A151B532</accession>
<feature type="region of interest" description="Disordered" evidence="11">
    <location>
        <begin position="212"/>
        <end position="244"/>
    </location>
</feature>
<evidence type="ECO:0000313" key="13">
    <source>
        <dbReference type="Proteomes" id="UP000075531"/>
    </source>
</evidence>
<dbReference type="EMBL" id="LTBA01000008">
    <property type="protein sequence ID" value="KYH34910.1"/>
    <property type="molecule type" value="Genomic_DNA"/>
</dbReference>
<keyword evidence="9 10" id="KW-0066">ATP synthesis</keyword>
<dbReference type="Pfam" id="PF00231">
    <property type="entry name" value="ATP-synt"/>
    <property type="match status" value="1"/>
</dbReference>
<evidence type="ECO:0000256" key="4">
    <source>
        <dbReference type="ARBA" id="ARBA00022448"/>
    </source>
</evidence>
<dbReference type="GO" id="GO:0005524">
    <property type="term" value="F:ATP binding"/>
    <property type="evidence" value="ECO:0007669"/>
    <property type="project" value="UniProtKB-UniRule"/>
</dbReference>
<dbReference type="InterPro" id="IPR035968">
    <property type="entry name" value="ATP_synth_F1_ATPase_gsu"/>
</dbReference>
<evidence type="ECO:0000256" key="2">
    <source>
        <dbReference type="ARBA" id="ARBA00004170"/>
    </source>
</evidence>
<evidence type="ECO:0000256" key="10">
    <source>
        <dbReference type="HAMAP-Rule" id="MF_00815"/>
    </source>
</evidence>
<comment type="subunit">
    <text evidence="10">F-type ATPases have 2 components, CF(1) - the catalytic core - and CF(0) - the membrane proton channel. CF(1) has five subunits: alpha(3), beta(3), gamma(1), delta(1), epsilon(1). CF(0) has three main subunits: a, b and c.</text>
</comment>
<organism evidence="12 13">
    <name type="scientific">Clostridium tepidiprofundi DSM 19306</name>
    <dbReference type="NCBI Taxonomy" id="1121338"/>
    <lineage>
        <taxon>Bacteria</taxon>
        <taxon>Bacillati</taxon>
        <taxon>Bacillota</taxon>
        <taxon>Clostridia</taxon>
        <taxon>Eubacteriales</taxon>
        <taxon>Clostridiaceae</taxon>
        <taxon>Clostridium</taxon>
    </lineage>
</organism>
<evidence type="ECO:0000256" key="9">
    <source>
        <dbReference type="ARBA" id="ARBA00023310"/>
    </source>
</evidence>
<evidence type="ECO:0000313" key="12">
    <source>
        <dbReference type="EMBL" id="KYH34910.1"/>
    </source>
</evidence>
<dbReference type="PRINTS" id="PR00126">
    <property type="entry name" value="ATPASEGAMMA"/>
</dbReference>
<dbReference type="InterPro" id="IPR000131">
    <property type="entry name" value="ATP_synth_F1_gsu"/>
</dbReference>
<gene>
    <name evidence="10 12" type="primary">atpG</name>
    <name evidence="12" type="ORF">CLTEP_10740</name>
</gene>
<keyword evidence="6 10" id="KW-0406">Ion transport</keyword>
<keyword evidence="8 10" id="KW-0139">CF(1)</keyword>
<dbReference type="PANTHER" id="PTHR11693">
    <property type="entry name" value="ATP SYNTHASE GAMMA CHAIN"/>
    <property type="match status" value="1"/>
</dbReference>
<dbReference type="Proteomes" id="UP000075531">
    <property type="component" value="Unassembled WGS sequence"/>
</dbReference>
<sequence length="334" mass="38734">MSGSELNLIKKRIKSIKNIKKITNAMGMVASSKVKKIEKYIESNNKFNEYMEEIMKDMMEISNQGYYEGIKRYVFGNGVRNKLYIIITSDMGLCGSYNSSILNFTIYKLKELKEAPSIITLGEKGKIFFNRFRYTTVAEYVDVPDIPTIEEAKTISEMCKKLFDEGKIGEIYVIYSKYLSVIKREVVLKKILPINNDDYKDIKDIEDIKDIKNNKNNKDSEDNEGNKNNRHDKDNKYNKEEEKGKNDSIRIIYDNDLDDKAGDYIINAYLEQKLLNFMINAKASEQSSRMEAMESGTKNANDLLYELKKRYNRIRQNTITQEIEEIIGGAEVQS</sequence>
<dbReference type="PANTHER" id="PTHR11693:SF22">
    <property type="entry name" value="ATP SYNTHASE SUBUNIT GAMMA, MITOCHONDRIAL"/>
    <property type="match status" value="1"/>
</dbReference>
<dbReference type="STRING" id="1121338.CLTEP_10740"/>
<comment type="caution">
    <text evidence="12">The sequence shown here is derived from an EMBL/GenBank/DDBJ whole genome shotgun (WGS) entry which is preliminary data.</text>
</comment>
<dbReference type="Gene3D" id="3.40.1380.10">
    <property type="match status" value="1"/>
</dbReference>
<dbReference type="OrthoDB" id="9812769at2"/>
<protein>
    <recommendedName>
        <fullName evidence="10">ATP synthase gamma chain</fullName>
    </recommendedName>
    <alternativeName>
        <fullName evidence="10">ATP synthase F1 sector gamma subunit</fullName>
    </alternativeName>
    <alternativeName>
        <fullName evidence="10">F-ATPase gamma subunit</fullName>
    </alternativeName>
</protein>
<dbReference type="GO" id="GO:0045259">
    <property type="term" value="C:proton-transporting ATP synthase complex"/>
    <property type="evidence" value="ECO:0007669"/>
    <property type="project" value="UniProtKB-KW"/>
</dbReference>
<evidence type="ECO:0000256" key="6">
    <source>
        <dbReference type="ARBA" id="ARBA00023065"/>
    </source>
</evidence>
<dbReference type="AlphaFoldDB" id="A0A151B532"/>
<dbReference type="PATRIC" id="fig|1121338.3.peg.1107"/>
<evidence type="ECO:0000256" key="7">
    <source>
        <dbReference type="ARBA" id="ARBA00023136"/>
    </source>
</evidence>
<evidence type="ECO:0000256" key="11">
    <source>
        <dbReference type="SAM" id="MobiDB-lite"/>
    </source>
</evidence>
<proteinExistence type="inferred from homology"/>
<name>A0A151B532_9CLOT</name>
<dbReference type="CDD" id="cd12151">
    <property type="entry name" value="F1-ATPase_gamma"/>
    <property type="match status" value="1"/>
</dbReference>
<keyword evidence="7 10" id="KW-0472">Membrane</keyword>
<comment type="function">
    <text evidence="1 10">Produces ATP from ADP in the presence of a proton gradient across the membrane. The gamma chain is believed to be important in regulating ATPase activity and the flow of protons through the CF(0) complex.</text>
</comment>
<dbReference type="NCBIfam" id="TIGR01146">
    <property type="entry name" value="ATPsyn_F1gamma"/>
    <property type="match status" value="1"/>
</dbReference>
<keyword evidence="13" id="KW-1185">Reference proteome</keyword>
<evidence type="ECO:0000256" key="3">
    <source>
        <dbReference type="ARBA" id="ARBA00007681"/>
    </source>
</evidence>
<keyword evidence="10" id="KW-1003">Cell membrane</keyword>
<comment type="subcellular location">
    <subcellularLocation>
        <location evidence="10">Cell membrane</location>
        <topology evidence="10">Peripheral membrane protein</topology>
    </subcellularLocation>
    <subcellularLocation>
        <location evidence="2">Membrane</location>
        <topology evidence="2">Peripheral membrane protein</topology>
    </subcellularLocation>
</comment>
<dbReference type="GO" id="GO:0005886">
    <property type="term" value="C:plasma membrane"/>
    <property type="evidence" value="ECO:0007669"/>
    <property type="project" value="UniProtKB-SubCell"/>
</dbReference>
<dbReference type="RefSeq" id="WP_066823673.1">
    <property type="nucleotide sequence ID" value="NZ_LTBA01000008.1"/>
</dbReference>
<dbReference type="SUPFAM" id="SSF52943">
    <property type="entry name" value="ATP synthase (F1-ATPase), gamma subunit"/>
    <property type="match status" value="1"/>
</dbReference>
<dbReference type="HAMAP" id="MF_00815">
    <property type="entry name" value="ATP_synth_gamma_bact"/>
    <property type="match status" value="1"/>
</dbReference>
<evidence type="ECO:0000256" key="5">
    <source>
        <dbReference type="ARBA" id="ARBA00022781"/>
    </source>
</evidence>
<keyword evidence="4 10" id="KW-0813">Transport</keyword>
<evidence type="ECO:0000256" key="1">
    <source>
        <dbReference type="ARBA" id="ARBA00003456"/>
    </source>
</evidence>
<comment type="similarity">
    <text evidence="3 10">Belongs to the ATPase gamma chain family.</text>
</comment>
<reference evidence="12 13" key="1">
    <citation type="submission" date="2016-02" db="EMBL/GenBank/DDBJ databases">
        <title>Genome sequence of Clostridium tepidiprofundi DSM 19306.</title>
        <authorList>
            <person name="Poehlein A."/>
            <person name="Daniel R."/>
        </authorList>
    </citation>
    <scope>NUCLEOTIDE SEQUENCE [LARGE SCALE GENOMIC DNA]</scope>
    <source>
        <strain evidence="12 13">DSM 19306</strain>
    </source>
</reference>
<dbReference type="Gene3D" id="1.10.287.80">
    <property type="entry name" value="ATP synthase, gamma subunit, helix hairpin domain"/>
    <property type="match status" value="2"/>
</dbReference>